<keyword evidence="3" id="KW-1185">Reference proteome</keyword>
<evidence type="ECO:0000313" key="2">
    <source>
        <dbReference type="EMBL" id="CAK9249680.1"/>
    </source>
</evidence>
<organism evidence="2 3">
    <name type="scientific">Sphagnum jensenii</name>
    <dbReference type="NCBI Taxonomy" id="128206"/>
    <lineage>
        <taxon>Eukaryota</taxon>
        <taxon>Viridiplantae</taxon>
        <taxon>Streptophyta</taxon>
        <taxon>Embryophyta</taxon>
        <taxon>Bryophyta</taxon>
        <taxon>Sphagnophytina</taxon>
        <taxon>Sphagnopsida</taxon>
        <taxon>Sphagnales</taxon>
        <taxon>Sphagnaceae</taxon>
        <taxon>Sphagnum</taxon>
    </lineage>
</organism>
<proteinExistence type="predicted"/>
<feature type="region of interest" description="Disordered" evidence="1">
    <location>
        <begin position="45"/>
        <end position="175"/>
    </location>
</feature>
<reference evidence="2" key="1">
    <citation type="submission" date="2024-02" db="EMBL/GenBank/DDBJ databases">
        <authorList>
            <consortium name="ELIXIR-Norway"/>
            <consortium name="Elixir Norway"/>
        </authorList>
    </citation>
    <scope>NUCLEOTIDE SEQUENCE</scope>
</reference>
<accession>A0ABP0V5I7</accession>
<feature type="compositionally biased region" description="Basic and acidic residues" evidence="1">
    <location>
        <begin position="45"/>
        <end position="77"/>
    </location>
</feature>
<feature type="compositionally biased region" description="Basic and acidic residues" evidence="1">
    <location>
        <begin position="85"/>
        <end position="101"/>
    </location>
</feature>
<dbReference type="EMBL" id="CAXAQS010000024">
    <property type="protein sequence ID" value="CAK9249680.1"/>
    <property type="molecule type" value="Genomic_DNA"/>
</dbReference>
<protein>
    <submittedName>
        <fullName evidence="2">Uncharacterized protein</fullName>
    </submittedName>
</protein>
<comment type="caution">
    <text evidence="2">The sequence shown here is derived from an EMBL/GenBank/DDBJ whole genome shotgun (WGS) entry which is preliminary data.</text>
</comment>
<sequence length="201" mass="21862">MAFEKRYTARQVAEAVLRTTQDLLAKSELAKAEKMDKCGTFSKVHEKAKREGYSEVSADKIAGKAKSMEKYETENSKKLGYKLPEAGRNEHQPEKSDKAFEVKPSPATNACGPESAASGKNDPMPAVQKNEDPRLNSQIPPGNNPKEKAEGNNELAGTTPTQVGQDGKNVPGGDEIKGHLKLAKFIGRMEHKRSQKGVLNG</sequence>
<gene>
    <name evidence="2" type="ORF">CSSPJE1EN1_LOCUS25058</name>
</gene>
<name>A0ABP0V5I7_9BRYO</name>
<feature type="compositionally biased region" description="Polar residues" evidence="1">
    <location>
        <begin position="155"/>
        <end position="164"/>
    </location>
</feature>
<evidence type="ECO:0000313" key="3">
    <source>
        <dbReference type="Proteomes" id="UP001497444"/>
    </source>
</evidence>
<evidence type="ECO:0000256" key="1">
    <source>
        <dbReference type="SAM" id="MobiDB-lite"/>
    </source>
</evidence>
<dbReference type="Proteomes" id="UP001497444">
    <property type="component" value="Unassembled WGS sequence"/>
</dbReference>